<proteinExistence type="predicted"/>
<dbReference type="Gene3D" id="3.20.20.70">
    <property type="entry name" value="Aldolase class I"/>
    <property type="match status" value="2"/>
</dbReference>
<dbReference type="InterPro" id="IPR058240">
    <property type="entry name" value="rSAM_sf"/>
</dbReference>
<dbReference type="GO" id="GO:0051539">
    <property type="term" value="F:4 iron, 4 sulfur cluster binding"/>
    <property type="evidence" value="ECO:0007669"/>
    <property type="project" value="InterPro"/>
</dbReference>
<gene>
    <name evidence="1" type="ORF">LCGC14_0762500</name>
</gene>
<dbReference type="AlphaFoldDB" id="A0A0F9Q4T3"/>
<dbReference type="InterPro" id="IPR013785">
    <property type="entry name" value="Aldolase_TIM"/>
</dbReference>
<dbReference type="InterPro" id="IPR034556">
    <property type="entry name" value="tRNA_wybutosine-synthase"/>
</dbReference>
<accession>A0A0F9Q4T3</accession>
<dbReference type="PANTHER" id="PTHR13930:SF0">
    <property type="entry name" value="S-ADENOSYL-L-METHIONINE-DEPENDENT TRNA 4-DEMETHYLWYOSINE SYNTHASE TYW1-RELATED"/>
    <property type="match status" value="1"/>
</dbReference>
<comment type="caution">
    <text evidence="1">The sequence shown here is derived from an EMBL/GenBank/DDBJ whole genome shotgun (WGS) entry which is preliminary data.</text>
</comment>
<name>A0A0F9Q4T3_9ZZZZ</name>
<dbReference type="EMBL" id="LAZR01001887">
    <property type="protein sequence ID" value="KKN37529.1"/>
    <property type="molecule type" value="Genomic_DNA"/>
</dbReference>
<protein>
    <submittedName>
        <fullName evidence="1">Uncharacterized protein</fullName>
    </submittedName>
</protein>
<reference evidence="1" key="1">
    <citation type="journal article" date="2015" name="Nature">
        <title>Complex archaea that bridge the gap between prokaryotes and eukaryotes.</title>
        <authorList>
            <person name="Spang A."/>
            <person name="Saw J.H."/>
            <person name="Jorgensen S.L."/>
            <person name="Zaremba-Niedzwiedzka K."/>
            <person name="Martijn J."/>
            <person name="Lind A.E."/>
            <person name="van Eijk R."/>
            <person name="Schleper C."/>
            <person name="Guy L."/>
            <person name="Ettema T.J."/>
        </authorList>
    </citation>
    <scope>NUCLEOTIDE SEQUENCE</scope>
</reference>
<dbReference type="GO" id="GO:0008033">
    <property type="term" value="P:tRNA processing"/>
    <property type="evidence" value="ECO:0007669"/>
    <property type="project" value="InterPro"/>
</dbReference>
<sequence>MKNRYIVDNRISNKFVKTYTKTTYRIVGENKHSSIKPCHWLEQKLMTGRSNRNCYKGIFGVESHRCLQNTPSLPFCNHQCVFCWRDIEIGSLGNEFTVKPDEPKIIVDEMLRHHRDIVKNHLPLRRYLDNYEIMLDILHYMVLKGEKSYNINLLMKDIHVSKNKIERAINLLKNQNFIKQKNNLLTEYELDDDIQCCINSREEIEILINRALTTPDEIMQTHSDAMIPNHAAISLDGEPMLYPNMSGFIQQFKNRSMTTFIVTNGTLPEKIRDLDPLPSQLYVTLPAPDESTYKRACRPMVKNGWNKINETLELLDSLSCRTLVRLTAVKNLNVDKQYIKNYISLVKKANPNFFEVKGFTLQAKALLIKDRMNNDNPAQYYFPDYDFLEDFSLRFEEMSGFPIIYKNRVSRDFLFAVNWDKDKDPKITNL</sequence>
<dbReference type="PANTHER" id="PTHR13930">
    <property type="entry name" value="S-ADENOSYL-L-METHIONINE-DEPENDENT TRNA 4-DEMETHYLWYOSINE SYNTHASE"/>
    <property type="match status" value="1"/>
</dbReference>
<organism evidence="1">
    <name type="scientific">marine sediment metagenome</name>
    <dbReference type="NCBI Taxonomy" id="412755"/>
    <lineage>
        <taxon>unclassified sequences</taxon>
        <taxon>metagenomes</taxon>
        <taxon>ecological metagenomes</taxon>
    </lineage>
</organism>
<dbReference type="SUPFAM" id="SSF102114">
    <property type="entry name" value="Radical SAM enzymes"/>
    <property type="match status" value="1"/>
</dbReference>
<evidence type="ECO:0000313" key="1">
    <source>
        <dbReference type="EMBL" id="KKN37529.1"/>
    </source>
</evidence>